<reference evidence="2" key="1">
    <citation type="journal article" date="2019" name="Sci. Rep.">
        <title>Draft genome of Tanacetum cinerariifolium, the natural source of mosquito coil.</title>
        <authorList>
            <person name="Yamashiro T."/>
            <person name="Shiraishi A."/>
            <person name="Satake H."/>
            <person name="Nakayama K."/>
        </authorList>
    </citation>
    <scope>NUCLEOTIDE SEQUENCE</scope>
</reference>
<feature type="region of interest" description="Disordered" evidence="1">
    <location>
        <begin position="32"/>
        <end position="56"/>
    </location>
</feature>
<comment type="caution">
    <text evidence="2">The sequence shown here is derived from an EMBL/GenBank/DDBJ whole genome shotgun (WGS) entry which is preliminary data.</text>
</comment>
<accession>A0A699X312</accession>
<dbReference type="EMBL" id="BKCJ011802918">
    <property type="protein sequence ID" value="GFD54175.1"/>
    <property type="molecule type" value="Genomic_DNA"/>
</dbReference>
<proteinExistence type="predicted"/>
<sequence length="56" mass="6158">RVEVRRHPRPAGAARRPELPVVARRGLDHRTFSGAGRFEPAGRDGGRWRGAGVARC</sequence>
<protein>
    <submittedName>
        <fullName evidence="2">Uncharacterized protein</fullName>
    </submittedName>
</protein>
<name>A0A699X312_TANCI</name>
<evidence type="ECO:0000313" key="2">
    <source>
        <dbReference type="EMBL" id="GFD54175.1"/>
    </source>
</evidence>
<gene>
    <name evidence="2" type="ORF">Tci_926144</name>
</gene>
<evidence type="ECO:0000256" key="1">
    <source>
        <dbReference type="SAM" id="MobiDB-lite"/>
    </source>
</evidence>
<dbReference type="AlphaFoldDB" id="A0A699X312"/>
<organism evidence="2">
    <name type="scientific">Tanacetum cinerariifolium</name>
    <name type="common">Dalmatian daisy</name>
    <name type="synonym">Chrysanthemum cinerariifolium</name>
    <dbReference type="NCBI Taxonomy" id="118510"/>
    <lineage>
        <taxon>Eukaryota</taxon>
        <taxon>Viridiplantae</taxon>
        <taxon>Streptophyta</taxon>
        <taxon>Embryophyta</taxon>
        <taxon>Tracheophyta</taxon>
        <taxon>Spermatophyta</taxon>
        <taxon>Magnoliopsida</taxon>
        <taxon>eudicotyledons</taxon>
        <taxon>Gunneridae</taxon>
        <taxon>Pentapetalae</taxon>
        <taxon>asterids</taxon>
        <taxon>campanulids</taxon>
        <taxon>Asterales</taxon>
        <taxon>Asteraceae</taxon>
        <taxon>Asteroideae</taxon>
        <taxon>Anthemideae</taxon>
        <taxon>Anthemidinae</taxon>
        <taxon>Tanacetum</taxon>
    </lineage>
</organism>
<feature type="non-terminal residue" evidence="2">
    <location>
        <position position="1"/>
    </location>
</feature>